<accession>A0A8S4QNU7</accession>
<protein>
    <submittedName>
        <fullName evidence="1">Jg9555 protein</fullName>
    </submittedName>
</protein>
<keyword evidence="2" id="KW-1185">Reference proteome</keyword>
<dbReference type="Proteomes" id="UP000838756">
    <property type="component" value="Unassembled WGS sequence"/>
</dbReference>
<gene>
    <name evidence="1" type="primary">jg9555</name>
    <name evidence="1" type="ORF">PAEG_LOCUS4332</name>
</gene>
<organism evidence="1 2">
    <name type="scientific">Pararge aegeria aegeria</name>
    <dbReference type="NCBI Taxonomy" id="348720"/>
    <lineage>
        <taxon>Eukaryota</taxon>
        <taxon>Metazoa</taxon>
        <taxon>Ecdysozoa</taxon>
        <taxon>Arthropoda</taxon>
        <taxon>Hexapoda</taxon>
        <taxon>Insecta</taxon>
        <taxon>Pterygota</taxon>
        <taxon>Neoptera</taxon>
        <taxon>Endopterygota</taxon>
        <taxon>Lepidoptera</taxon>
        <taxon>Glossata</taxon>
        <taxon>Ditrysia</taxon>
        <taxon>Papilionoidea</taxon>
        <taxon>Nymphalidae</taxon>
        <taxon>Satyrinae</taxon>
        <taxon>Satyrini</taxon>
        <taxon>Parargina</taxon>
        <taxon>Pararge</taxon>
    </lineage>
</organism>
<dbReference type="EMBL" id="CAKXAJ010014793">
    <property type="protein sequence ID" value="CAH2216281.1"/>
    <property type="molecule type" value="Genomic_DNA"/>
</dbReference>
<evidence type="ECO:0000313" key="2">
    <source>
        <dbReference type="Proteomes" id="UP000838756"/>
    </source>
</evidence>
<feature type="non-terminal residue" evidence="1">
    <location>
        <position position="1"/>
    </location>
</feature>
<name>A0A8S4QNU7_9NEOP</name>
<proteinExistence type="predicted"/>
<evidence type="ECO:0000313" key="1">
    <source>
        <dbReference type="EMBL" id="CAH2216281.1"/>
    </source>
</evidence>
<dbReference type="AlphaFoldDB" id="A0A8S4QNU7"/>
<sequence>RFLPTEREAMTVPRKGEAAQILKQRAVIIVASGEEDAAYLFSINPPLSPPVTGRLVAFSFSSIFAWLFKTTTRRYSKINCVPLSVRCSRRSLKQLPLTTFPALLNVPLGIQRKSKKLTDCRNPFYTKTL</sequence>
<comment type="caution">
    <text evidence="1">The sequence shown here is derived from an EMBL/GenBank/DDBJ whole genome shotgun (WGS) entry which is preliminary data.</text>
</comment>
<reference evidence="1" key="1">
    <citation type="submission" date="2022-03" db="EMBL/GenBank/DDBJ databases">
        <authorList>
            <person name="Lindestad O."/>
        </authorList>
    </citation>
    <scope>NUCLEOTIDE SEQUENCE</scope>
</reference>